<name>A0ABN0YVB9_9BACL</name>
<accession>A0ABN0YVB9</accession>
<evidence type="ECO:0000313" key="3">
    <source>
        <dbReference type="Proteomes" id="UP001500340"/>
    </source>
</evidence>
<feature type="transmembrane region" description="Helical" evidence="1">
    <location>
        <begin position="16"/>
        <end position="38"/>
    </location>
</feature>
<gene>
    <name evidence="2" type="ORF">GCM10008933_48590</name>
</gene>
<protein>
    <submittedName>
        <fullName evidence="2">Uncharacterized protein</fullName>
    </submittedName>
</protein>
<keyword evidence="3" id="KW-1185">Reference proteome</keyword>
<keyword evidence="1" id="KW-0812">Transmembrane</keyword>
<sequence>MYSWGNTWREGADKPMYGLTIGAAIIISVLLIVPMFYVTKKGYSRRWEDE</sequence>
<organism evidence="2 3">
    <name type="scientific">Paenibacillus motobuensis</name>
    <dbReference type="NCBI Taxonomy" id="295324"/>
    <lineage>
        <taxon>Bacteria</taxon>
        <taxon>Bacillati</taxon>
        <taxon>Bacillota</taxon>
        <taxon>Bacilli</taxon>
        <taxon>Bacillales</taxon>
        <taxon>Paenibacillaceae</taxon>
        <taxon>Paenibacillus</taxon>
    </lineage>
</organism>
<evidence type="ECO:0000256" key="1">
    <source>
        <dbReference type="SAM" id="Phobius"/>
    </source>
</evidence>
<reference evidence="2 3" key="1">
    <citation type="journal article" date="2019" name="Int. J. Syst. Evol. Microbiol.">
        <title>The Global Catalogue of Microorganisms (GCM) 10K type strain sequencing project: providing services to taxonomists for standard genome sequencing and annotation.</title>
        <authorList>
            <consortium name="The Broad Institute Genomics Platform"/>
            <consortium name="The Broad Institute Genome Sequencing Center for Infectious Disease"/>
            <person name="Wu L."/>
            <person name="Ma J."/>
        </authorList>
    </citation>
    <scope>NUCLEOTIDE SEQUENCE [LARGE SCALE GENOMIC DNA]</scope>
    <source>
        <strain evidence="2 3">JCM 12774</strain>
    </source>
</reference>
<dbReference type="EMBL" id="BAAACX010000028">
    <property type="protein sequence ID" value="GAA0412611.1"/>
    <property type="molecule type" value="Genomic_DNA"/>
</dbReference>
<evidence type="ECO:0000313" key="2">
    <source>
        <dbReference type="EMBL" id="GAA0412611.1"/>
    </source>
</evidence>
<keyword evidence="1" id="KW-0472">Membrane</keyword>
<keyword evidence="1" id="KW-1133">Transmembrane helix</keyword>
<proteinExistence type="predicted"/>
<comment type="caution">
    <text evidence="2">The sequence shown here is derived from an EMBL/GenBank/DDBJ whole genome shotgun (WGS) entry which is preliminary data.</text>
</comment>
<dbReference type="Proteomes" id="UP001500340">
    <property type="component" value="Unassembled WGS sequence"/>
</dbReference>